<dbReference type="InterPro" id="IPR036179">
    <property type="entry name" value="Ig-like_dom_sf"/>
</dbReference>
<dbReference type="InterPro" id="IPR013151">
    <property type="entry name" value="Immunoglobulin_dom"/>
</dbReference>
<dbReference type="SMART" id="SM00408">
    <property type="entry name" value="IGc2"/>
    <property type="match status" value="1"/>
</dbReference>
<feature type="signal peptide" evidence="10">
    <location>
        <begin position="1"/>
        <end position="19"/>
    </location>
</feature>
<evidence type="ECO:0000256" key="10">
    <source>
        <dbReference type="SAM" id="SignalP"/>
    </source>
</evidence>
<keyword evidence="9" id="KW-0812">Transmembrane</keyword>
<dbReference type="GO" id="GO:0005886">
    <property type="term" value="C:plasma membrane"/>
    <property type="evidence" value="ECO:0007669"/>
    <property type="project" value="UniProtKB-SubCell"/>
</dbReference>
<evidence type="ECO:0000256" key="2">
    <source>
        <dbReference type="ARBA" id="ARBA00022475"/>
    </source>
</evidence>
<dbReference type="PROSITE" id="PS50835">
    <property type="entry name" value="IG_LIKE"/>
    <property type="match status" value="1"/>
</dbReference>
<dbReference type="CDD" id="cd00096">
    <property type="entry name" value="Ig"/>
    <property type="match status" value="1"/>
</dbReference>
<dbReference type="InterPro" id="IPR013783">
    <property type="entry name" value="Ig-like_fold"/>
</dbReference>
<keyword evidence="5" id="KW-0393">Immunoglobulin domain</keyword>
<name>A0A8C0XTY9_CASCN</name>
<feature type="region of interest" description="Disordered" evidence="8">
    <location>
        <begin position="282"/>
        <end position="359"/>
    </location>
</feature>
<organism evidence="12">
    <name type="scientific">Castor canadensis</name>
    <name type="common">American beaver</name>
    <dbReference type="NCBI Taxonomy" id="51338"/>
    <lineage>
        <taxon>Eukaryota</taxon>
        <taxon>Metazoa</taxon>
        <taxon>Chordata</taxon>
        <taxon>Craniata</taxon>
        <taxon>Vertebrata</taxon>
        <taxon>Euteleostomi</taxon>
        <taxon>Mammalia</taxon>
        <taxon>Eutheria</taxon>
        <taxon>Euarchontoglires</taxon>
        <taxon>Glires</taxon>
        <taxon>Rodentia</taxon>
        <taxon>Castorimorpha</taxon>
        <taxon>Castoridae</taxon>
        <taxon>Castor</taxon>
    </lineage>
</organism>
<comment type="function">
    <text evidence="6">Component of the elastin-associated microfibrils.</text>
</comment>
<dbReference type="AlphaFoldDB" id="A0A8C0XTY9"/>
<keyword evidence="9" id="KW-1133">Transmembrane helix</keyword>
<feature type="chain" id="PRO_5044674574" description="Microfibril-associated glycoprotein 3" evidence="10">
    <location>
        <begin position="20"/>
        <end position="359"/>
    </location>
</feature>
<accession>A0A8C0XTY9</accession>
<comment type="subcellular location">
    <subcellularLocation>
        <location evidence="1">Cell membrane</location>
        <topology evidence="1">Single-pass type I membrane protein</topology>
    </subcellularLocation>
</comment>
<dbReference type="InterPro" id="IPR003599">
    <property type="entry name" value="Ig_sub"/>
</dbReference>
<feature type="domain" description="Ig-like" evidence="11">
    <location>
        <begin position="46"/>
        <end position="141"/>
    </location>
</feature>
<evidence type="ECO:0000313" key="13">
    <source>
        <dbReference type="Proteomes" id="UP001732720"/>
    </source>
</evidence>
<evidence type="ECO:0000256" key="3">
    <source>
        <dbReference type="ARBA" id="ARBA00023136"/>
    </source>
</evidence>
<keyword evidence="10" id="KW-0732">Signal</keyword>
<dbReference type="RefSeq" id="XP_073913159.1">
    <property type="nucleotide sequence ID" value="XM_074057058.1"/>
</dbReference>
<dbReference type="GeneID" id="109690271"/>
<evidence type="ECO:0000256" key="4">
    <source>
        <dbReference type="ARBA" id="ARBA00023180"/>
    </source>
</evidence>
<keyword evidence="4" id="KW-0325">Glycoprotein</keyword>
<sequence length="359" mass="39812">MKPHYCLFILVVTVTVPAAFDLEDVDFNQMAPPEANRSSYNASFLPSFELSAGSHSGDDVIIAKEGTSVSIECLLTVGHYEDVRWYNSKGQQLDGGDKGGKWLISDNFLNITNVAFDDRGLYTCFVTSPIRASYSVTLRVTFTSGDMSVYYMIVCLIAFTITLILNVTRLCMMSSHLRKTEKAINEFFRTEGAEKLQKAFEIAKRIPIITSAKTLELAKVTQFKTMEFARYIEELARSVPLPPLILNCRAFVEEIFEAVRVDDPDDMGERIKDRPALDAQGSIYVINPDMGRSNSPGGDSDDGSLNEQGQEIAVQVSVHLQSETKSIDTDSQDSSHFSPPDDTASAESSLIHKDGAYEY</sequence>
<reference evidence="12" key="1">
    <citation type="submission" date="2023-09" db="UniProtKB">
        <authorList>
            <consortium name="Ensembl"/>
        </authorList>
    </citation>
    <scope>IDENTIFICATION</scope>
</reference>
<gene>
    <name evidence="12 14" type="primary">Mfap3</name>
</gene>
<evidence type="ECO:0000256" key="7">
    <source>
        <dbReference type="ARBA" id="ARBA00049731"/>
    </source>
</evidence>
<evidence type="ECO:0000256" key="8">
    <source>
        <dbReference type="SAM" id="MobiDB-lite"/>
    </source>
</evidence>
<dbReference type="RefSeq" id="XP_020025106.1">
    <property type="nucleotide sequence ID" value="XM_020169517.1"/>
</dbReference>
<dbReference type="SMART" id="SM00409">
    <property type="entry name" value="IG"/>
    <property type="match status" value="1"/>
</dbReference>
<evidence type="ECO:0000256" key="1">
    <source>
        <dbReference type="ARBA" id="ARBA00004251"/>
    </source>
</evidence>
<dbReference type="Ensembl" id="ENSCCNT00000041906.1">
    <property type="protein sequence ID" value="ENSCCNP00000033419.1"/>
    <property type="gene ID" value="ENSCCNG00000031627.1"/>
</dbReference>
<feature type="transmembrane region" description="Helical" evidence="9">
    <location>
        <begin position="149"/>
        <end position="172"/>
    </location>
</feature>
<feature type="compositionally biased region" description="Basic and acidic residues" evidence="8">
    <location>
        <begin position="350"/>
        <end position="359"/>
    </location>
</feature>
<dbReference type="KEGG" id="ccan:109690271"/>
<evidence type="ECO:0000313" key="12">
    <source>
        <dbReference type="Ensembl" id="ENSCCNP00000033419.1"/>
    </source>
</evidence>
<keyword evidence="13" id="KW-1185">Reference proteome</keyword>
<dbReference type="Pfam" id="PF00047">
    <property type="entry name" value="ig"/>
    <property type="match status" value="1"/>
</dbReference>
<dbReference type="CTD" id="4238"/>
<evidence type="ECO:0000256" key="5">
    <source>
        <dbReference type="ARBA" id="ARBA00023319"/>
    </source>
</evidence>
<evidence type="ECO:0000256" key="9">
    <source>
        <dbReference type="SAM" id="Phobius"/>
    </source>
</evidence>
<dbReference type="PANTHER" id="PTHR14340">
    <property type="entry name" value="MICROFIBRIL-ASSOCIATED GLYCOPROTEIN 3"/>
    <property type="match status" value="1"/>
</dbReference>
<evidence type="ECO:0000313" key="14">
    <source>
        <dbReference type="RefSeq" id="XP_020025106.1"/>
    </source>
</evidence>
<reference evidence="14" key="2">
    <citation type="submission" date="2025-04" db="UniProtKB">
        <authorList>
            <consortium name="RefSeq"/>
        </authorList>
    </citation>
    <scope>IDENTIFICATION</scope>
    <source>
        <tissue evidence="14">Leukocyte</tissue>
    </source>
</reference>
<dbReference type="PANTHER" id="PTHR14340:SF4">
    <property type="entry name" value="MICROFIBRIL-ASSOCIATED GLYCOPROTEIN 3"/>
    <property type="match status" value="1"/>
</dbReference>
<keyword evidence="2" id="KW-1003">Cell membrane</keyword>
<evidence type="ECO:0000256" key="6">
    <source>
        <dbReference type="ARBA" id="ARBA00049640"/>
    </source>
</evidence>
<proteinExistence type="predicted"/>
<dbReference type="Gene3D" id="2.60.40.10">
    <property type="entry name" value="Immunoglobulins"/>
    <property type="match status" value="1"/>
</dbReference>
<dbReference type="OrthoDB" id="8611351at2759"/>
<protein>
    <recommendedName>
        <fullName evidence="7">Microfibril-associated glycoprotein 3</fullName>
    </recommendedName>
</protein>
<keyword evidence="3 9" id="KW-0472">Membrane</keyword>
<dbReference type="InterPro" id="IPR003598">
    <property type="entry name" value="Ig_sub2"/>
</dbReference>
<dbReference type="Proteomes" id="UP001732720">
    <property type="component" value="Chromosome 16"/>
</dbReference>
<dbReference type="SUPFAM" id="SSF48726">
    <property type="entry name" value="Immunoglobulin"/>
    <property type="match status" value="1"/>
</dbReference>
<dbReference type="InterPro" id="IPR007110">
    <property type="entry name" value="Ig-like_dom"/>
</dbReference>
<evidence type="ECO:0000259" key="11">
    <source>
        <dbReference type="PROSITE" id="PS50835"/>
    </source>
</evidence>